<accession>A0A2Z2MLW1</accession>
<proteinExistence type="predicted"/>
<dbReference type="Proteomes" id="UP000250179">
    <property type="component" value="Chromosome"/>
</dbReference>
<evidence type="ECO:0000313" key="2">
    <source>
        <dbReference type="EMBL" id="ASJ03411.1"/>
    </source>
</evidence>
<feature type="transmembrane region" description="Helical" evidence="1">
    <location>
        <begin position="245"/>
        <end position="262"/>
    </location>
</feature>
<dbReference type="EMBL" id="CP014862">
    <property type="protein sequence ID" value="ASJ03411.1"/>
    <property type="molecule type" value="Genomic_DNA"/>
</dbReference>
<dbReference type="AlphaFoldDB" id="A0A2Z2MLW1"/>
<keyword evidence="1" id="KW-0812">Transmembrane</keyword>
<reference evidence="2 3" key="1">
    <citation type="submission" date="2016-03" db="EMBL/GenBank/DDBJ databases">
        <title>Complete genome sequence of Thermococcus profundus strain DT5432.</title>
        <authorList>
            <person name="Oger P.M."/>
        </authorList>
    </citation>
    <scope>NUCLEOTIDE SEQUENCE [LARGE SCALE GENOMIC DNA]</scope>
    <source>
        <strain evidence="2 3">DT 5432</strain>
    </source>
</reference>
<keyword evidence="1" id="KW-1133">Transmembrane helix</keyword>
<sequence>MGSTNFDHPQIEGRVTVVALNQNGSEAYTTVPFLTNSSGGNVVYQGWVELVSLEDLGKNVRITVRFEFNDSPSYLKNLTELGLLTDRALNRTFTVSFLVDKQSNTFETEETRVFFPFLILQRDGGKPFHNFEFLRREKQNTVRAELANGTIATISNAVELYSTRAFKYVFCSASIATKNVTCENPIDLRYAEVMTKSPYVVGADLLFPSDPFGVYPGPVMLSFQLAPSEDALKVFGEKGGDDQRLYLMIPALLGLLVLGAVLRRGRE</sequence>
<organism evidence="2 3">
    <name type="scientific">Thermococcus profundus</name>
    <dbReference type="NCBI Taxonomy" id="49899"/>
    <lineage>
        <taxon>Archaea</taxon>
        <taxon>Methanobacteriati</taxon>
        <taxon>Methanobacteriota</taxon>
        <taxon>Thermococci</taxon>
        <taxon>Thermococcales</taxon>
        <taxon>Thermococcaceae</taxon>
        <taxon>Thermococcus</taxon>
    </lineage>
</organism>
<gene>
    <name evidence="2" type="ORF">A3L09_09140</name>
</gene>
<dbReference type="KEGG" id="tprf:A3L09_09140"/>
<name>A0A2Z2MLW1_THEPR</name>
<protein>
    <submittedName>
        <fullName evidence="2">Uncharacterized protein</fullName>
    </submittedName>
</protein>
<keyword evidence="3" id="KW-1185">Reference proteome</keyword>
<evidence type="ECO:0000313" key="3">
    <source>
        <dbReference type="Proteomes" id="UP000250179"/>
    </source>
</evidence>
<evidence type="ECO:0000256" key="1">
    <source>
        <dbReference type="SAM" id="Phobius"/>
    </source>
</evidence>
<keyword evidence="1" id="KW-0472">Membrane</keyword>